<dbReference type="PANTHER" id="PTHR43744">
    <property type="entry name" value="ABC TRANSPORTER PERMEASE PROTEIN MG189-RELATED-RELATED"/>
    <property type="match status" value="1"/>
</dbReference>
<gene>
    <name evidence="9" type="ORF">BH719_06465</name>
</gene>
<evidence type="ECO:0000256" key="7">
    <source>
        <dbReference type="RuleBase" id="RU363032"/>
    </source>
</evidence>
<keyword evidence="3" id="KW-1003">Cell membrane</keyword>
<dbReference type="STRING" id="178339.BH719_06465"/>
<dbReference type="Proteomes" id="UP000095214">
    <property type="component" value="Chromosome"/>
</dbReference>
<evidence type="ECO:0000256" key="3">
    <source>
        <dbReference type="ARBA" id="ARBA00022475"/>
    </source>
</evidence>
<evidence type="ECO:0000256" key="6">
    <source>
        <dbReference type="ARBA" id="ARBA00023136"/>
    </source>
</evidence>
<sequence length="285" mass="31239">MPETPSANRKPLSRRIGRAASAVAMTVIAVAFLFPFGWMIATSLKPTTEVFTSGISPVGSEVAWSNYSSALTTIPFGRVILNSFIVSLVGSLLVMTVSVLSAYAFARLKFKFRDHLFLLFLGTLVLPQEVLVIPLYIGMQRMGLINSYFALIVPFAFGAFGAFLIRQFLMSLPHEFEEAARIDGCGDFQILTRILLPLLKAPILVVGVFAFIDYWSTFLWPLIAINDRNMATIPLGLQMFSGERGTDWGPMMAAVAMTTIPSIIIVVFLQKQLEKGVALGAFGGR</sequence>
<dbReference type="AlphaFoldDB" id="A0A1D8B318"/>
<keyword evidence="6 7" id="KW-0472">Membrane</keyword>
<dbReference type="InterPro" id="IPR035906">
    <property type="entry name" value="MetI-like_sf"/>
</dbReference>
<evidence type="ECO:0000313" key="10">
    <source>
        <dbReference type="Proteomes" id="UP000095214"/>
    </source>
</evidence>
<dbReference type="RefSeq" id="WP_009744009.1">
    <property type="nucleotide sequence ID" value="NZ_CP017298.1"/>
</dbReference>
<feature type="transmembrane region" description="Helical" evidence="7">
    <location>
        <begin position="20"/>
        <end position="41"/>
    </location>
</feature>
<evidence type="ECO:0000259" key="8">
    <source>
        <dbReference type="PROSITE" id="PS50928"/>
    </source>
</evidence>
<reference evidence="9 10" key="1">
    <citation type="submission" date="2016-09" db="EMBL/GenBank/DDBJ databases">
        <title>Complete genome sequence of Actinomyces hongkongensis HKU8.</title>
        <authorList>
            <person name="Gao Y.-X."/>
            <person name="Zhou Y.-Y."/>
            <person name="Xie Y."/>
            <person name="Wang M."/>
            <person name="Wang S.-J."/>
            <person name="Shen S.-G."/>
        </authorList>
    </citation>
    <scope>NUCLEOTIDE SEQUENCE [LARGE SCALE GENOMIC DNA]</scope>
    <source>
        <strain evidence="9 10">HKU8</strain>
    </source>
</reference>
<organism evidence="9 10">
    <name type="scientific">Pauljensenia hongkongensis</name>
    <dbReference type="NCBI Taxonomy" id="178339"/>
    <lineage>
        <taxon>Bacteria</taxon>
        <taxon>Bacillati</taxon>
        <taxon>Actinomycetota</taxon>
        <taxon>Actinomycetes</taxon>
        <taxon>Actinomycetales</taxon>
        <taxon>Actinomycetaceae</taxon>
        <taxon>Pauljensenia</taxon>
    </lineage>
</organism>
<dbReference type="EMBL" id="CP017298">
    <property type="protein sequence ID" value="AOS47530.1"/>
    <property type="molecule type" value="Genomic_DNA"/>
</dbReference>
<dbReference type="Gene3D" id="1.10.3720.10">
    <property type="entry name" value="MetI-like"/>
    <property type="match status" value="1"/>
</dbReference>
<dbReference type="OrthoDB" id="61122at2"/>
<feature type="transmembrane region" description="Helical" evidence="7">
    <location>
        <begin position="79"/>
        <end position="104"/>
    </location>
</feature>
<dbReference type="InterPro" id="IPR000515">
    <property type="entry name" value="MetI-like"/>
</dbReference>
<dbReference type="Pfam" id="PF00528">
    <property type="entry name" value="BPD_transp_1"/>
    <property type="match status" value="1"/>
</dbReference>
<name>A0A1D8B318_9ACTO</name>
<dbReference type="SUPFAM" id="SSF161098">
    <property type="entry name" value="MetI-like"/>
    <property type="match status" value="1"/>
</dbReference>
<dbReference type="CDD" id="cd06261">
    <property type="entry name" value="TM_PBP2"/>
    <property type="match status" value="1"/>
</dbReference>
<dbReference type="GO" id="GO:0005886">
    <property type="term" value="C:plasma membrane"/>
    <property type="evidence" value="ECO:0007669"/>
    <property type="project" value="UniProtKB-SubCell"/>
</dbReference>
<evidence type="ECO:0000256" key="4">
    <source>
        <dbReference type="ARBA" id="ARBA00022692"/>
    </source>
</evidence>
<dbReference type="PROSITE" id="PS50928">
    <property type="entry name" value="ABC_TM1"/>
    <property type="match status" value="1"/>
</dbReference>
<feature type="transmembrane region" description="Helical" evidence="7">
    <location>
        <begin position="116"/>
        <end position="137"/>
    </location>
</feature>
<comment type="subcellular location">
    <subcellularLocation>
        <location evidence="1 7">Cell membrane</location>
        <topology evidence="1 7">Multi-pass membrane protein</topology>
    </subcellularLocation>
</comment>
<feature type="domain" description="ABC transmembrane type-1" evidence="8">
    <location>
        <begin position="80"/>
        <end position="269"/>
    </location>
</feature>
<keyword evidence="2 7" id="KW-0813">Transport</keyword>
<evidence type="ECO:0000256" key="1">
    <source>
        <dbReference type="ARBA" id="ARBA00004651"/>
    </source>
</evidence>
<accession>A0A1D8B318</accession>
<evidence type="ECO:0000256" key="2">
    <source>
        <dbReference type="ARBA" id="ARBA00022448"/>
    </source>
</evidence>
<evidence type="ECO:0000313" key="9">
    <source>
        <dbReference type="EMBL" id="AOS47530.1"/>
    </source>
</evidence>
<dbReference type="GO" id="GO:0055085">
    <property type="term" value="P:transmembrane transport"/>
    <property type="evidence" value="ECO:0007669"/>
    <property type="project" value="InterPro"/>
</dbReference>
<protein>
    <submittedName>
        <fullName evidence="9">ABC transporter permease</fullName>
    </submittedName>
</protein>
<feature type="transmembrane region" description="Helical" evidence="7">
    <location>
        <begin position="190"/>
        <end position="212"/>
    </location>
</feature>
<feature type="transmembrane region" description="Helical" evidence="7">
    <location>
        <begin position="248"/>
        <end position="269"/>
    </location>
</feature>
<comment type="similarity">
    <text evidence="7">Belongs to the binding-protein-dependent transport system permease family.</text>
</comment>
<dbReference type="PANTHER" id="PTHR43744:SF12">
    <property type="entry name" value="ABC TRANSPORTER PERMEASE PROTEIN MG189-RELATED"/>
    <property type="match status" value="1"/>
</dbReference>
<evidence type="ECO:0000256" key="5">
    <source>
        <dbReference type="ARBA" id="ARBA00022989"/>
    </source>
</evidence>
<feature type="transmembrane region" description="Helical" evidence="7">
    <location>
        <begin position="149"/>
        <end position="169"/>
    </location>
</feature>
<dbReference type="KEGG" id="phon:BH719_06465"/>
<proteinExistence type="inferred from homology"/>
<keyword evidence="5 7" id="KW-1133">Transmembrane helix</keyword>
<keyword evidence="10" id="KW-1185">Reference proteome</keyword>
<keyword evidence="4 7" id="KW-0812">Transmembrane</keyword>